<sequence>MENRELRSNLSSLQSTKIRGTACIGCSSFYDFAFVRSYKFSMYEIGMYSDLIIYKWRDK</sequence>
<evidence type="ECO:0000313" key="1">
    <source>
        <dbReference type="EMBL" id="GCE26937.1"/>
    </source>
</evidence>
<name>A0A402B6J2_9CHLR</name>
<comment type="caution">
    <text evidence="1">The sequence shown here is derived from an EMBL/GenBank/DDBJ whole genome shotgun (WGS) entry which is preliminary data.</text>
</comment>
<reference evidence="2" key="1">
    <citation type="submission" date="2018-12" db="EMBL/GenBank/DDBJ databases">
        <title>Tengunoibacter tsumagoiensis gen. nov., sp. nov., Dictyobacter kobayashii sp. nov., D. alpinus sp. nov., and D. joshuensis sp. nov. and description of Dictyobacteraceae fam. nov. within the order Ktedonobacterales isolated from Tengu-no-mugimeshi.</title>
        <authorList>
            <person name="Wang C.M."/>
            <person name="Zheng Y."/>
            <person name="Sakai Y."/>
            <person name="Toyoda A."/>
            <person name="Minakuchi Y."/>
            <person name="Abe K."/>
            <person name="Yokota A."/>
            <person name="Yabe S."/>
        </authorList>
    </citation>
    <scope>NUCLEOTIDE SEQUENCE [LARGE SCALE GENOMIC DNA]</scope>
    <source>
        <strain evidence="2">Uno16</strain>
    </source>
</reference>
<dbReference type="EMBL" id="BIFT01000001">
    <property type="protein sequence ID" value="GCE26937.1"/>
    <property type="molecule type" value="Genomic_DNA"/>
</dbReference>
<evidence type="ECO:0000313" key="2">
    <source>
        <dbReference type="Proteomes" id="UP000287171"/>
    </source>
</evidence>
<organism evidence="1 2">
    <name type="scientific">Dictyobacter alpinus</name>
    <dbReference type="NCBI Taxonomy" id="2014873"/>
    <lineage>
        <taxon>Bacteria</taxon>
        <taxon>Bacillati</taxon>
        <taxon>Chloroflexota</taxon>
        <taxon>Ktedonobacteria</taxon>
        <taxon>Ktedonobacterales</taxon>
        <taxon>Dictyobacteraceae</taxon>
        <taxon>Dictyobacter</taxon>
    </lineage>
</organism>
<proteinExistence type="predicted"/>
<protein>
    <submittedName>
        <fullName evidence="1">Uncharacterized protein</fullName>
    </submittedName>
</protein>
<dbReference type="AlphaFoldDB" id="A0A402B6J2"/>
<accession>A0A402B6J2</accession>
<keyword evidence="2" id="KW-1185">Reference proteome</keyword>
<dbReference type="Proteomes" id="UP000287171">
    <property type="component" value="Unassembled WGS sequence"/>
</dbReference>
<gene>
    <name evidence="1" type="ORF">KDA_24210</name>
</gene>